<dbReference type="SUPFAM" id="SSF54211">
    <property type="entry name" value="Ribosomal protein S5 domain 2-like"/>
    <property type="match status" value="1"/>
</dbReference>
<dbReference type="Gene3D" id="3.40.50.300">
    <property type="entry name" value="P-loop containing nucleotide triphosphate hydrolases"/>
    <property type="match status" value="1"/>
</dbReference>
<gene>
    <name evidence="4" type="ORF">V6X73_08670</name>
</gene>
<dbReference type="Pfam" id="PF13335">
    <property type="entry name" value="Mg_chelatase_C"/>
    <property type="match status" value="1"/>
</dbReference>
<dbReference type="RefSeq" id="WP_367959513.1">
    <property type="nucleotide sequence ID" value="NZ_JBAKFK010000004.1"/>
</dbReference>
<comment type="similarity">
    <text evidence="1">Belongs to the Mg-chelatase subunits D/I family. ComM subfamily.</text>
</comment>
<evidence type="ECO:0000313" key="4">
    <source>
        <dbReference type="EMBL" id="MEX0469798.1"/>
    </source>
</evidence>
<feature type="domain" description="AAA+ ATPase" evidence="3">
    <location>
        <begin position="208"/>
        <end position="390"/>
    </location>
</feature>
<comment type="caution">
    <text evidence="4">The sequence shown here is derived from an EMBL/GenBank/DDBJ whole genome shotgun (WGS) entry which is preliminary data.</text>
</comment>
<feature type="compositionally biased region" description="Basic residues" evidence="2">
    <location>
        <begin position="260"/>
        <end position="269"/>
    </location>
</feature>
<evidence type="ECO:0000256" key="1">
    <source>
        <dbReference type="ARBA" id="ARBA00006354"/>
    </source>
</evidence>
<dbReference type="EMBL" id="JBAKFM010000004">
    <property type="protein sequence ID" value="MEX0469798.1"/>
    <property type="molecule type" value="Genomic_DNA"/>
</dbReference>
<dbReference type="InterPro" id="IPR003593">
    <property type="entry name" value="AAA+_ATPase"/>
</dbReference>
<evidence type="ECO:0000256" key="2">
    <source>
        <dbReference type="SAM" id="MobiDB-lite"/>
    </source>
</evidence>
<dbReference type="InterPro" id="IPR014721">
    <property type="entry name" value="Ribsml_uS5_D2-typ_fold_subgr"/>
</dbReference>
<dbReference type="Pfam" id="PF13541">
    <property type="entry name" value="ChlI"/>
    <property type="match status" value="1"/>
</dbReference>
<dbReference type="InterPro" id="IPR027417">
    <property type="entry name" value="P-loop_NTPase"/>
</dbReference>
<dbReference type="PANTHER" id="PTHR32039:SF7">
    <property type="entry name" value="COMPETENCE PROTEIN COMM"/>
    <property type="match status" value="1"/>
</dbReference>
<dbReference type="InterPro" id="IPR000523">
    <property type="entry name" value="Mg_chelatse_chII-like_cat_dom"/>
</dbReference>
<sequence>MAIAVAQSRAVLGIDAPRVTVEVHLGGGLPSLSVVGLPNTAVREARDRVRSALANSGFDFPSRRITVSLAPADLPKDGARFDLAIALGILAASRQIPRQALTGHTFAAELGLSGELRPVNAILPVALQCARSADPLIVAESNGAEASLAGGAVYPAAHLLDVCRHLTGEARLSPAQRSTRVATPIGRDLVEVIGQRRPRRTLEIAAAGGHSLLLKGPPGSGKSLLAETLPGLLPPMADDEAMESAAIHSLVDGNDDPTRLTRRPFRSPHHSASPTALTGGGNRPRPGEISLAHHGVLFLDELPEFPRQALETLREPLETGEIRIARANRRMRFPARFQLIAAMNPCPCGFLGDQTHECRCTPAQIQRYQQRISGPLLDRIDMAVEVPRLPPDELTDQSPGECSKTVARRVAAARDRQMRRDSCPAARLAGQRLRRQCRLDGDGRRVMEDATRRFGLSARGWHRTLRVARTIADLDDRDAIQASHLLEAIGYRQPIKP</sequence>
<keyword evidence="5" id="KW-1185">Reference proteome</keyword>
<dbReference type="SMART" id="SM00382">
    <property type="entry name" value="AAA"/>
    <property type="match status" value="1"/>
</dbReference>
<dbReference type="InterPro" id="IPR004482">
    <property type="entry name" value="Mg_chelat-rel"/>
</dbReference>
<dbReference type="PANTHER" id="PTHR32039">
    <property type="entry name" value="MAGNESIUM-CHELATASE SUBUNIT CHLI"/>
    <property type="match status" value="1"/>
</dbReference>
<dbReference type="Gene3D" id="3.30.230.10">
    <property type="match status" value="1"/>
</dbReference>
<dbReference type="Pfam" id="PF01078">
    <property type="entry name" value="Mg_chelatase"/>
    <property type="match status" value="1"/>
</dbReference>
<dbReference type="InterPro" id="IPR025158">
    <property type="entry name" value="Mg_chelat-rel_C"/>
</dbReference>
<dbReference type="InterPro" id="IPR020568">
    <property type="entry name" value="Ribosomal_Su5_D2-typ_SF"/>
</dbReference>
<organism evidence="4 5">
    <name type="scientific">Spiribacter pallidus</name>
    <dbReference type="NCBI Taxonomy" id="1987936"/>
    <lineage>
        <taxon>Bacteria</taxon>
        <taxon>Pseudomonadati</taxon>
        <taxon>Pseudomonadota</taxon>
        <taxon>Gammaproteobacteria</taxon>
        <taxon>Chromatiales</taxon>
        <taxon>Ectothiorhodospiraceae</taxon>
        <taxon>Spiribacter</taxon>
    </lineage>
</organism>
<reference evidence="4 5" key="1">
    <citation type="submission" date="2024-02" db="EMBL/GenBank/DDBJ databases">
        <title>New especies of Spiribacter isolated from saline water.</title>
        <authorList>
            <person name="Leon M.J."/>
            <person name="De La Haba R."/>
            <person name="Sanchez-Porro C."/>
            <person name="Ventosa A."/>
        </authorList>
    </citation>
    <scope>NUCLEOTIDE SEQUENCE [LARGE SCALE GENOMIC DNA]</scope>
    <source>
        <strain evidence="5">ag22IC6-390</strain>
    </source>
</reference>
<dbReference type="InterPro" id="IPR045006">
    <property type="entry name" value="CHLI-like"/>
</dbReference>
<accession>A0ABV3TDV1</accession>
<dbReference type="NCBIfam" id="TIGR00368">
    <property type="entry name" value="YifB family Mg chelatase-like AAA ATPase"/>
    <property type="match status" value="1"/>
</dbReference>
<proteinExistence type="inferred from homology"/>
<protein>
    <submittedName>
        <fullName evidence="4">YifB family Mg chelatase-like AAA ATPase</fullName>
    </submittedName>
</protein>
<dbReference type="NCBIfam" id="NF007365">
    <property type="entry name" value="PRK09862.1"/>
    <property type="match status" value="1"/>
</dbReference>
<dbReference type="SUPFAM" id="SSF52540">
    <property type="entry name" value="P-loop containing nucleoside triphosphate hydrolases"/>
    <property type="match status" value="1"/>
</dbReference>
<evidence type="ECO:0000313" key="5">
    <source>
        <dbReference type="Proteomes" id="UP001556709"/>
    </source>
</evidence>
<evidence type="ECO:0000259" key="3">
    <source>
        <dbReference type="SMART" id="SM00382"/>
    </source>
</evidence>
<dbReference type="Proteomes" id="UP001556709">
    <property type="component" value="Unassembled WGS sequence"/>
</dbReference>
<name>A0ABV3TDV1_9GAMM</name>
<feature type="region of interest" description="Disordered" evidence="2">
    <location>
        <begin position="251"/>
        <end position="289"/>
    </location>
</feature>